<comment type="caution">
    <text evidence="2">The sequence shown here is derived from an EMBL/GenBank/DDBJ whole genome shotgun (WGS) entry which is preliminary data.</text>
</comment>
<sequence>MSLNFLDDISTLFPQIPTSVDTPAGMLRAFENGTEEVQHLLRDCCELILECRCCQSMFRRAKYFHKHKLSVCRAYHRPIAPTYEEVLAFQREVASSWDSQQPSTSSEQVHEYKECNRIIEFVQNESGFVDPYEGLEELCGETRTNSPEPGELLHDPGSSASTSEGLSNSDDVEEGEYIEWIPTIDDSSPTKSPTKCGDSFLSCSKLMRHLQIPEEGCFDVVNHLDISNSGESDTISLRESPVLPNGQLNFPIFNDQLLESPTHVDYFGKGDKIFSNPIIPTIQSE</sequence>
<organism evidence="2 3">
    <name type="scientific">Parelaphostrongylus tenuis</name>
    <name type="common">Meningeal worm</name>
    <dbReference type="NCBI Taxonomy" id="148309"/>
    <lineage>
        <taxon>Eukaryota</taxon>
        <taxon>Metazoa</taxon>
        <taxon>Ecdysozoa</taxon>
        <taxon>Nematoda</taxon>
        <taxon>Chromadorea</taxon>
        <taxon>Rhabditida</taxon>
        <taxon>Rhabditina</taxon>
        <taxon>Rhabditomorpha</taxon>
        <taxon>Strongyloidea</taxon>
        <taxon>Metastrongylidae</taxon>
        <taxon>Parelaphostrongylus</taxon>
    </lineage>
</organism>
<proteinExistence type="predicted"/>
<accession>A0AAD5RBM8</accession>
<gene>
    <name evidence="2" type="ORF">KIN20_035727</name>
</gene>
<evidence type="ECO:0000256" key="1">
    <source>
        <dbReference type="SAM" id="MobiDB-lite"/>
    </source>
</evidence>
<dbReference type="EMBL" id="JAHQIW010007266">
    <property type="protein sequence ID" value="KAJ1373352.1"/>
    <property type="molecule type" value="Genomic_DNA"/>
</dbReference>
<evidence type="ECO:0000313" key="3">
    <source>
        <dbReference type="Proteomes" id="UP001196413"/>
    </source>
</evidence>
<feature type="region of interest" description="Disordered" evidence="1">
    <location>
        <begin position="140"/>
        <end position="174"/>
    </location>
</feature>
<name>A0AAD5RBM8_PARTN</name>
<protein>
    <submittedName>
        <fullName evidence="2">Uncharacterized protein</fullName>
    </submittedName>
</protein>
<feature type="compositionally biased region" description="Polar residues" evidence="1">
    <location>
        <begin position="158"/>
        <end position="169"/>
    </location>
</feature>
<evidence type="ECO:0000313" key="2">
    <source>
        <dbReference type="EMBL" id="KAJ1373352.1"/>
    </source>
</evidence>
<dbReference type="AlphaFoldDB" id="A0AAD5RBM8"/>
<keyword evidence="3" id="KW-1185">Reference proteome</keyword>
<reference evidence="2" key="1">
    <citation type="submission" date="2021-06" db="EMBL/GenBank/DDBJ databases">
        <title>Parelaphostrongylus tenuis whole genome reference sequence.</title>
        <authorList>
            <person name="Garwood T.J."/>
            <person name="Larsen P.A."/>
            <person name="Fountain-Jones N.M."/>
            <person name="Garbe J.R."/>
            <person name="Macchietto M.G."/>
            <person name="Kania S.A."/>
            <person name="Gerhold R.W."/>
            <person name="Richards J.E."/>
            <person name="Wolf T.M."/>
        </authorList>
    </citation>
    <scope>NUCLEOTIDE SEQUENCE</scope>
    <source>
        <strain evidence="2">MNPRO001-30</strain>
        <tissue evidence="2">Meninges</tissue>
    </source>
</reference>
<dbReference type="Proteomes" id="UP001196413">
    <property type="component" value="Unassembled WGS sequence"/>
</dbReference>